<dbReference type="NCBIfam" id="TIGR00358">
    <property type="entry name" value="3_prime_RNase"/>
    <property type="match status" value="1"/>
</dbReference>
<dbReference type="HAMAP" id="MF_01895">
    <property type="entry name" value="RNase_R"/>
    <property type="match status" value="1"/>
</dbReference>
<dbReference type="Pfam" id="PF00773">
    <property type="entry name" value="RNB"/>
    <property type="match status" value="1"/>
</dbReference>
<evidence type="ECO:0000256" key="5">
    <source>
        <dbReference type="ARBA" id="ARBA00022801"/>
    </source>
</evidence>
<evidence type="ECO:0000256" key="4">
    <source>
        <dbReference type="ARBA" id="ARBA00022722"/>
    </source>
</evidence>
<dbReference type="EC" id="3.1.13.1" evidence="8"/>
<dbReference type="GO" id="GO:0006402">
    <property type="term" value="P:mRNA catabolic process"/>
    <property type="evidence" value="ECO:0007669"/>
    <property type="project" value="TreeGrafter"/>
</dbReference>
<keyword evidence="4 8" id="KW-0540">Nuclease</keyword>
<evidence type="ECO:0000313" key="12">
    <source>
        <dbReference type="Proteomes" id="UP000321291"/>
    </source>
</evidence>
<evidence type="ECO:0000259" key="10">
    <source>
        <dbReference type="PROSITE" id="PS50126"/>
    </source>
</evidence>
<dbReference type="CDD" id="cd04471">
    <property type="entry name" value="S1_RNase_R"/>
    <property type="match status" value="1"/>
</dbReference>
<feature type="region of interest" description="Disordered" evidence="9">
    <location>
        <begin position="1"/>
        <end position="24"/>
    </location>
</feature>
<feature type="domain" description="S1 motif" evidence="10">
    <location>
        <begin position="576"/>
        <end position="656"/>
    </location>
</feature>
<dbReference type="SMART" id="SM00316">
    <property type="entry name" value="S1"/>
    <property type="match status" value="1"/>
</dbReference>
<dbReference type="Pfam" id="PF08206">
    <property type="entry name" value="OB_RNB"/>
    <property type="match status" value="1"/>
</dbReference>
<dbReference type="InterPro" id="IPR013223">
    <property type="entry name" value="RNase_B_OB_dom"/>
</dbReference>
<comment type="similarity">
    <text evidence="8">Belongs to the RNR ribonuclease family. RNase R subfamily.</text>
</comment>
<feature type="compositionally biased region" description="Polar residues" evidence="9">
    <location>
        <begin position="696"/>
        <end position="717"/>
    </location>
</feature>
<dbReference type="InterPro" id="IPR012340">
    <property type="entry name" value="NA-bd_OB-fold"/>
</dbReference>
<comment type="subcellular location">
    <subcellularLocation>
        <location evidence="2 8">Cytoplasm</location>
    </subcellularLocation>
</comment>
<dbReference type="OrthoDB" id="9764149at2"/>
<keyword evidence="12" id="KW-1185">Reference proteome</keyword>
<dbReference type="InterPro" id="IPR040476">
    <property type="entry name" value="CSD2"/>
</dbReference>
<keyword evidence="3 8" id="KW-0963">Cytoplasm</keyword>
<keyword evidence="5 8" id="KW-0378">Hydrolase</keyword>
<dbReference type="SUPFAM" id="SSF50249">
    <property type="entry name" value="Nucleic acid-binding proteins"/>
    <property type="match status" value="4"/>
</dbReference>
<evidence type="ECO:0000313" key="11">
    <source>
        <dbReference type="EMBL" id="QEC70931.1"/>
    </source>
</evidence>
<accession>A0A5B8VIR5</accession>
<sequence>MSKDKRNTKIKNKQKTRSPQASKAAGTLVGTLDITRSGMGYVILKDPDLKDIMVRYPDQATALHGDTVEVKITKVSATTGRREGKITKLIKRHQTEFIGTLSVSENYAFFIANSVAPMPDFYIPRGKYQNLPSGTKVIVRLTNWDKRSRKPEGVVVSSVSPEKENDFAMKTLLTNNGFTIGFSEQVQQETAALPTVISEEEISKRKDFRETLTFTIDPADAKDFDDAISFKKIDRTWYEVGVHIADVSHYVRPGSELDKEAALRATSVYLPDRVNPMLPEQISNVLCSLRPGEEKLSFSAVFIINKKGQVKDTWIGKTVIHSDHRYTYEDVQEIIEGAKGPYQKEILWMKDMTQTLREQRFNKGAINFSSQEVKFKLDENGKPIGIEIKESKPAHQLVEEMMLLANKAVATYASSIKIGDKPLPFPYRVHDQPDEEKFASFVPFARKYGYTFDTSTPEKIAKSFNEMLAQAKGKPEQHLLEQLGVRTMAKAVYTTENIGHYGLGFEDYCHFTSPIRRYPDVLVHRIIESCLAGHPIIDKQLEEKCKHCSERERAAMECERAGNKYKQVEYMQQFVGETFPGVVSGVAEFGFWVETVHEKCEGLVSVHTLMEPYDYIPSEYMLQAEFSKRKIQMGDPVTIQVVSANLDKRQMDYHLIDPSFQANTQTKGASKSKGGKSQGGKSSRKSTKEGKRQKESANTQAADSANSNTKDTTSQHQKTNKRGRKAEAAQSETKDKKVVKVVQKRAKNSEELPVSIEGASTVKKKKATSKPKSSKVGQKKEK</sequence>
<comment type="catalytic activity">
    <reaction evidence="1 8">
        <text>Exonucleolytic cleavage in the 3'- to 5'-direction to yield nucleoside 5'-phosphates.</text>
        <dbReference type="EC" id="3.1.13.1"/>
    </reaction>
</comment>
<keyword evidence="7 8" id="KW-0694">RNA-binding</keyword>
<name>A0A5B8VIR5_9BACT</name>
<dbReference type="InterPro" id="IPR001900">
    <property type="entry name" value="RNase_II/R"/>
</dbReference>
<evidence type="ECO:0000256" key="6">
    <source>
        <dbReference type="ARBA" id="ARBA00022839"/>
    </source>
</evidence>
<dbReference type="EMBL" id="CP042434">
    <property type="protein sequence ID" value="QEC70931.1"/>
    <property type="molecule type" value="Genomic_DNA"/>
</dbReference>
<evidence type="ECO:0000256" key="7">
    <source>
        <dbReference type="ARBA" id="ARBA00022884"/>
    </source>
</evidence>
<evidence type="ECO:0000256" key="3">
    <source>
        <dbReference type="ARBA" id="ARBA00022490"/>
    </source>
</evidence>
<dbReference type="GO" id="GO:0005829">
    <property type="term" value="C:cytosol"/>
    <property type="evidence" value="ECO:0007669"/>
    <property type="project" value="TreeGrafter"/>
</dbReference>
<dbReference type="Proteomes" id="UP000321291">
    <property type="component" value="Chromosome"/>
</dbReference>
<dbReference type="Pfam" id="PF17876">
    <property type="entry name" value="CSD2"/>
    <property type="match status" value="1"/>
</dbReference>
<evidence type="ECO:0000256" key="2">
    <source>
        <dbReference type="ARBA" id="ARBA00004496"/>
    </source>
</evidence>
<comment type="function">
    <text evidence="8">3'-5' exoribonuclease that releases 5'-nucleoside monophosphates and is involved in maturation of structured RNAs.</text>
</comment>
<dbReference type="SMART" id="SM00955">
    <property type="entry name" value="RNB"/>
    <property type="match status" value="1"/>
</dbReference>
<dbReference type="AlphaFoldDB" id="A0A5B8VIR5"/>
<dbReference type="InterPro" id="IPR011805">
    <property type="entry name" value="RNase_R"/>
</dbReference>
<evidence type="ECO:0000256" key="8">
    <source>
        <dbReference type="HAMAP-Rule" id="MF_01895"/>
    </source>
</evidence>
<evidence type="ECO:0000256" key="1">
    <source>
        <dbReference type="ARBA" id="ARBA00001849"/>
    </source>
</evidence>
<dbReference type="Pfam" id="PF00575">
    <property type="entry name" value="S1"/>
    <property type="match status" value="1"/>
</dbReference>
<keyword evidence="6 8" id="KW-0269">Exonuclease</keyword>
<dbReference type="KEGG" id="agi:FSB73_03800"/>
<gene>
    <name evidence="8 11" type="primary">rnr</name>
    <name evidence="11" type="ORF">FSB73_03800</name>
</gene>
<proteinExistence type="inferred from homology"/>
<dbReference type="RefSeq" id="WP_146780191.1">
    <property type="nucleotide sequence ID" value="NZ_CP042434.1"/>
</dbReference>
<feature type="region of interest" description="Disordered" evidence="9">
    <location>
        <begin position="659"/>
        <end position="782"/>
    </location>
</feature>
<evidence type="ECO:0000256" key="9">
    <source>
        <dbReference type="SAM" id="MobiDB-lite"/>
    </source>
</evidence>
<dbReference type="InterPro" id="IPR004476">
    <property type="entry name" value="RNase_II/RNase_R"/>
</dbReference>
<dbReference type="PANTHER" id="PTHR23355">
    <property type="entry name" value="RIBONUCLEASE"/>
    <property type="match status" value="1"/>
</dbReference>
<dbReference type="InterPro" id="IPR003029">
    <property type="entry name" value="S1_domain"/>
</dbReference>
<dbReference type="NCBIfam" id="TIGR02063">
    <property type="entry name" value="RNase_R"/>
    <property type="match status" value="1"/>
</dbReference>
<feature type="compositionally biased region" description="Basic and acidic residues" evidence="9">
    <location>
        <begin position="686"/>
        <end position="695"/>
    </location>
</feature>
<dbReference type="GO" id="GO:0003723">
    <property type="term" value="F:RNA binding"/>
    <property type="evidence" value="ECO:0007669"/>
    <property type="project" value="UniProtKB-UniRule"/>
</dbReference>
<dbReference type="GO" id="GO:0008859">
    <property type="term" value="F:exoribonuclease II activity"/>
    <property type="evidence" value="ECO:0007669"/>
    <property type="project" value="UniProtKB-UniRule"/>
</dbReference>
<feature type="compositionally biased region" description="Basic residues" evidence="9">
    <location>
        <begin position="762"/>
        <end position="773"/>
    </location>
</feature>
<organism evidence="11 12">
    <name type="scientific">Arachidicoccus ginsenosidivorans</name>
    <dbReference type="NCBI Taxonomy" id="496057"/>
    <lineage>
        <taxon>Bacteria</taxon>
        <taxon>Pseudomonadati</taxon>
        <taxon>Bacteroidota</taxon>
        <taxon>Chitinophagia</taxon>
        <taxon>Chitinophagales</taxon>
        <taxon>Chitinophagaceae</taxon>
        <taxon>Arachidicoccus</taxon>
    </lineage>
</organism>
<dbReference type="PANTHER" id="PTHR23355:SF9">
    <property type="entry name" value="DIS3-LIKE EXONUCLEASE 2"/>
    <property type="match status" value="1"/>
</dbReference>
<dbReference type="Gene3D" id="2.40.50.140">
    <property type="entry name" value="Nucleic acid-binding proteins"/>
    <property type="match status" value="2"/>
</dbReference>
<reference evidence="11 12" key="1">
    <citation type="journal article" date="2017" name="Int. J. Syst. Evol. Microbiol.">
        <title>Arachidicoccus ginsenosidivorans sp. nov., with ginsenoside-converting activity isolated from ginseng cultivating soil.</title>
        <authorList>
            <person name="Siddiqi M.Z."/>
            <person name="Aslam Z."/>
            <person name="Im W.T."/>
        </authorList>
    </citation>
    <scope>NUCLEOTIDE SEQUENCE [LARGE SCALE GENOMIC DNA]</scope>
    <source>
        <strain evidence="11 12">Gsoil 809</strain>
    </source>
</reference>
<dbReference type="PROSITE" id="PS50126">
    <property type="entry name" value="S1"/>
    <property type="match status" value="1"/>
</dbReference>
<dbReference type="InterPro" id="IPR050180">
    <property type="entry name" value="RNR_Ribonuclease"/>
</dbReference>
<protein>
    <recommendedName>
        <fullName evidence="8">Ribonuclease R</fullName>
        <shortName evidence="8">RNase R</shortName>
        <ecNumber evidence="8">3.1.13.1</ecNumber>
    </recommendedName>
</protein>